<evidence type="ECO:0000313" key="2">
    <source>
        <dbReference type="Proteomes" id="UP000006867"/>
    </source>
</evidence>
<gene>
    <name evidence="1" type="ordered locus">BATR1942_15980</name>
</gene>
<organism evidence="1 2">
    <name type="scientific">Bacillus atrophaeus (strain 1942)</name>
    <dbReference type="NCBI Taxonomy" id="720555"/>
    <lineage>
        <taxon>Bacteria</taxon>
        <taxon>Bacillati</taxon>
        <taxon>Bacillota</taxon>
        <taxon>Bacilli</taxon>
        <taxon>Bacillales</taxon>
        <taxon>Bacillaceae</taxon>
        <taxon>Bacillus</taxon>
    </lineage>
</organism>
<keyword evidence="2" id="KW-1185">Reference proteome</keyword>
<name>A0ABN3ZEE3_BACA1</name>
<protein>
    <submittedName>
        <fullName evidence="1">Uncharacterized protein</fullName>
    </submittedName>
</protein>
<evidence type="ECO:0000313" key="1">
    <source>
        <dbReference type="EMBL" id="ADP34115.1"/>
    </source>
</evidence>
<dbReference type="EMBL" id="CP002207">
    <property type="protein sequence ID" value="ADP34115.1"/>
    <property type="molecule type" value="Genomic_DNA"/>
</dbReference>
<proteinExistence type="predicted"/>
<dbReference type="Proteomes" id="UP000006867">
    <property type="component" value="Chromosome"/>
</dbReference>
<accession>A0ABN3ZEE3</accession>
<sequence>MKILVAILIGMLTVGLYLSLKFQSSAEWTYVKTEPHNGKTNKQFVRMAGGTLQIKYKVKNDEDEETVCITNGISGPK</sequence>
<reference evidence="1 2" key="1">
    <citation type="journal article" date="2011" name="Front. Microbiol.">
        <title>Genomic signatures of strain selection and enhancement in Bacillus atrophaeus var. globigii, a historical biowarfare simulant.</title>
        <authorList>
            <person name="Gibbons H.S."/>
            <person name="Broomall S.M."/>
            <person name="McNew L.A."/>
            <person name="Daligault H."/>
            <person name="Chapman C."/>
            <person name="Bruce D."/>
            <person name="Karavis M."/>
            <person name="Krepps M."/>
            <person name="McGregor P.A."/>
            <person name="Hong C."/>
            <person name="Park K.H."/>
            <person name="Akmal A."/>
            <person name="Feldman A."/>
            <person name="Lin J.S."/>
            <person name="Chang W.E."/>
            <person name="Higgs B.W."/>
            <person name="Demirev P."/>
            <person name="Lindquist J."/>
            <person name="Liem A."/>
            <person name="Fochler E."/>
            <person name="Read T.D."/>
            <person name="Tapia R."/>
            <person name="Johnson S."/>
            <person name="Bishop-Lilly K.A."/>
            <person name="Detter C."/>
            <person name="Han C."/>
            <person name="Sozhamannan S."/>
            <person name="Rosenzweig C.N."/>
            <person name="Skowronski E.W."/>
        </authorList>
    </citation>
    <scope>NUCLEOTIDE SEQUENCE [LARGE SCALE GENOMIC DNA]</scope>
    <source>
        <strain evidence="1 2">1942</strain>
    </source>
</reference>
<dbReference type="RefSeq" id="WP_003326638.1">
    <property type="nucleotide sequence ID" value="NC_014639.1"/>
</dbReference>